<dbReference type="Proteomes" id="UP000197215">
    <property type="component" value="Unassembled WGS sequence"/>
</dbReference>
<proteinExistence type="predicted"/>
<protein>
    <submittedName>
        <fullName evidence="1">Uncharacterized protein</fullName>
    </submittedName>
</protein>
<gene>
    <name evidence="1" type="ORF">SAMN06295916_0268</name>
</gene>
<sequence length="79" mass="8430">MEFILNQFGKKAATKSRRSSPKLGAKRLIKRSVGVGVAKASSQSLGKTLVRGARPMTRFMFGAAKGLGKLATLILIGRL</sequence>
<name>A0A212T306_9BURK</name>
<keyword evidence="2" id="KW-1185">Reference proteome</keyword>
<reference evidence="1 2" key="1">
    <citation type="submission" date="2017-06" db="EMBL/GenBank/DDBJ databases">
        <authorList>
            <person name="Kim H.J."/>
            <person name="Triplett B.A."/>
        </authorList>
    </citation>
    <scope>NUCLEOTIDE SEQUENCE [LARGE SCALE GENOMIC DNA]</scope>
    <source>
        <strain evidence="1 2">MWH-VicM1</strain>
    </source>
</reference>
<dbReference type="EMBL" id="FYEX01000001">
    <property type="protein sequence ID" value="SNC60399.1"/>
    <property type="molecule type" value="Genomic_DNA"/>
</dbReference>
<evidence type="ECO:0000313" key="1">
    <source>
        <dbReference type="EMBL" id="SNC60399.1"/>
    </source>
</evidence>
<organism evidence="1 2">
    <name type="scientific">Polynucleobacter victoriensis</name>
    <dbReference type="NCBI Taxonomy" id="2049319"/>
    <lineage>
        <taxon>Bacteria</taxon>
        <taxon>Pseudomonadati</taxon>
        <taxon>Pseudomonadota</taxon>
        <taxon>Betaproteobacteria</taxon>
        <taxon>Burkholderiales</taxon>
        <taxon>Burkholderiaceae</taxon>
        <taxon>Polynucleobacter</taxon>
    </lineage>
</organism>
<accession>A0A212T306</accession>
<dbReference type="RefSeq" id="WP_088812116.1">
    <property type="nucleotide sequence ID" value="NZ_FYEX01000001.1"/>
</dbReference>
<dbReference type="AlphaFoldDB" id="A0A212T306"/>
<evidence type="ECO:0000313" key="2">
    <source>
        <dbReference type="Proteomes" id="UP000197215"/>
    </source>
</evidence>